<dbReference type="InterPro" id="IPR018999">
    <property type="entry name" value="UPF1_CH/ZBD"/>
</dbReference>
<organism evidence="2 3">
    <name type="scientific">Paramecium sonneborni</name>
    <dbReference type="NCBI Taxonomy" id="65129"/>
    <lineage>
        <taxon>Eukaryota</taxon>
        <taxon>Sar</taxon>
        <taxon>Alveolata</taxon>
        <taxon>Ciliophora</taxon>
        <taxon>Intramacronucleata</taxon>
        <taxon>Oligohymenophorea</taxon>
        <taxon>Peniculida</taxon>
        <taxon>Parameciidae</taxon>
        <taxon>Paramecium</taxon>
    </lineage>
</organism>
<keyword evidence="3" id="KW-1185">Reference proteome</keyword>
<feature type="domain" description="Upf1" evidence="1">
    <location>
        <begin position="19"/>
        <end position="114"/>
    </location>
</feature>
<dbReference type="AlphaFoldDB" id="A0A8S1RQI8"/>
<accession>A0A8S1RQI8</accession>
<dbReference type="GO" id="GO:0003723">
    <property type="term" value="F:RNA binding"/>
    <property type="evidence" value="ECO:0007669"/>
    <property type="project" value="InterPro"/>
</dbReference>
<dbReference type="GO" id="GO:0005524">
    <property type="term" value="F:ATP binding"/>
    <property type="evidence" value="ECO:0007669"/>
    <property type="project" value="InterPro"/>
</dbReference>
<reference evidence="2" key="1">
    <citation type="submission" date="2021-01" db="EMBL/GenBank/DDBJ databases">
        <authorList>
            <consortium name="Genoscope - CEA"/>
            <person name="William W."/>
        </authorList>
    </citation>
    <scope>NUCLEOTIDE SEQUENCE</scope>
</reference>
<dbReference type="EMBL" id="CAJJDN010000227">
    <property type="protein sequence ID" value="CAD8129520.1"/>
    <property type="molecule type" value="Genomic_DNA"/>
</dbReference>
<proteinExistence type="predicted"/>
<dbReference type="GO" id="GO:0005737">
    <property type="term" value="C:cytoplasm"/>
    <property type="evidence" value="ECO:0007669"/>
    <property type="project" value="InterPro"/>
</dbReference>
<dbReference type="Pfam" id="PF09416">
    <property type="entry name" value="UPF1_Zn_bind"/>
    <property type="match status" value="1"/>
</dbReference>
<evidence type="ECO:0000259" key="1">
    <source>
        <dbReference type="Pfam" id="PF09416"/>
    </source>
</evidence>
<dbReference type="OrthoDB" id="6513042at2759"/>
<dbReference type="GO" id="GO:0008270">
    <property type="term" value="F:zinc ion binding"/>
    <property type="evidence" value="ECO:0007669"/>
    <property type="project" value="InterPro"/>
</dbReference>
<name>A0A8S1RQI8_9CILI</name>
<gene>
    <name evidence="2" type="ORF">PSON_ATCC_30995.1.T2270010</name>
</gene>
<evidence type="ECO:0000313" key="3">
    <source>
        <dbReference type="Proteomes" id="UP000692954"/>
    </source>
</evidence>
<dbReference type="GO" id="GO:0003724">
    <property type="term" value="F:RNA helicase activity"/>
    <property type="evidence" value="ECO:0007669"/>
    <property type="project" value="InterPro"/>
</dbReference>
<protein>
    <recommendedName>
        <fullName evidence="1">Upf1 domain-containing protein</fullName>
    </recommendedName>
</protein>
<sequence>MVLQLCNKEWFTYNISFDKGKHNQISLHEQKRVQITTIECQICEQRDMFTFGQVNVKVDNEENILILCRGCFPLRQSDKIKWDQNDQKRLIRVFRISYWKKERNQILEWLLQNGQINTKRKERINQDQNWEILILELHQSDPLPNYTDEGYTFECIWVLTTFKECKLVQKSLIQMKLQLVIIFRKQYWGELTHWFLQQKQKIFLQNYRLQIYQIQMFTKQMQLRRH</sequence>
<comment type="caution">
    <text evidence="2">The sequence shown here is derived from an EMBL/GenBank/DDBJ whole genome shotgun (WGS) entry which is preliminary data.</text>
</comment>
<dbReference type="Proteomes" id="UP000692954">
    <property type="component" value="Unassembled WGS sequence"/>
</dbReference>
<evidence type="ECO:0000313" key="2">
    <source>
        <dbReference type="EMBL" id="CAD8129520.1"/>
    </source>
</evidence>
<dbReference type="GO" id="GO:0000184">
    <property type="term" value="P:nuclear-transcribed mRNA catabolic process, nonsense-mediated decay"/>
    <property type="evidence" value="ECO:0007669"/>
    <property type="project" value="InterPro"/>
</dbReference>